<feature type="transmembrane region" description="Helical" evidence="6">
    <location>
        <begin position="247"/>
        <end position="269"/>
    </location>
</feature>
<dbReference type="EC" id="2.7.13.3" evidence="2"/>
<dbReference type="EMBL" id="RAPN01000001">
    <property type="protein sequence ID" value="RKD91065.1"/>
    <property type="molecule type" value="Genomic_DNA"/>
</dbReference>
<dbReference type="RefSeq" id="WP_120272402.1">
    <property type="nucleotide sequence ID" value="NZ_RAPN01000001.1"/>
</dbReference>
<dbReference type="InterPro" id="IPR005467">
    <property type="entry name" value="His_kinase_dom"/>
</dbReference>
<evidence type="ECO:0000313" key="9">
    <source>
        <dbReference type="Proteomes" id="UP000283387"/>
    </source>
</evidence>
<evidence type="ECO:0000256" key="5">
    <source>
        <dbReference type="ARBA" id="ARBA00022777"/>
    </source>
</evidence>
<keyword evidence="3" id="KW-0597">Phosphoprotein</keyword>
<dbReference type="OrthoDB" id="594725at2"/>
<dbReference type="PANTHER" id="PTHR43047:SF72">
    <property type="entry name" value="OSMOSENSING HISTIDINE PROTEIN KINASE SLN1"/>
    <property type="match status" value="1"/>
</dbReference>
<gene>
    <name evidence="8" type="ORF">BC643_1414</name>
</gene>
<dbReference type="Pfam" id="PF00512">
    <property type="entry name" value="HisKA"/>
    <property type="match status" value="1"/>
</dbReference>
<name>A0A419W6I9_9BACT</name>
<sequence length="558" mass="63425">MKLHLKISLLLFSFAAVLIIAFTSLNYINRSVQDVFMKENQRNQAQIIDKVIAIKFGSLKQIVDDNSAWDELVDFTGKPDSVWAIDNIDFMVNVFNHSTVMVFNKDDELIHQFSDSSLLCQHFQPDETKIKQLFAQSPYCHYFEYSGNRLIEFCGATIVPSADATDRQTVPQGYLLVGEEWNEAYLNNLYESTGFEPELVAAADSTPIELDKNREYIIKELHGADGKTSAKIIFSRVSPIQQDLKNFLILTILVSLIASLALLVFILYFRRIVVEPFSVINRTLETHNQQHLHRLRSKTPEFVKLKELILNFFKQQNELKSNNVRLVELNGTKDKLFSIIGHDLRNPIGNILSASGIMIESIQEQDFENIEILLSLIEKESGEALNLLETLLDWAKTQTGKLQYSPKQIQLKEIIDRVSTNLSFAARMKEIKIETVSNVDFEVYADYNMIVTILRNLISNAIKFTNPGGWVRISALRNEDGIEFRVEDNGIGMDDKAAGRLFKAETNYSTYGTANEKGTGLGLIICKEFIEKHGGNIRVQSEKGKGTCFIFNIVEHKN</sequence>
<dbReference type="InterPro" id="IPR003661">
    <property type="entry name" value="HisK_dim/P_dom"/>
</dbReference>
<dbReference type="AlphaFoldDB" id="A0A419W6I9"/>
<keyword evidence="6" id="KW-0812">Transmembrane</keyword>
<dbReference type="GO" id="GO:0005886">
    <property type="term" value="C:plasma membrane"/>
    <property type="evidence" value="ECO:0007669"/>
    <property type="project" value="TreeGrafter"/>
</dbReference>
<dbReference type="Gene3D" id="3.30.565.10">
    <property type="entry name" value="Histidine kinase-like ATPase, C-terminal domain"/>
    <property type="match status" value="1"/>
</dbReference>
<dbReference type="InterPro" id="IPR003594">
    <property type="entry name" value="HATPase_dom"/>
</dbReference>
<dbReference type="GO" id="GO:0000155">
    <property type="term" value="F:phosphorelay sensor kinase activity"/>
    <property type="evidence" value="ECO:0007669"/>
    <property type="project" value="InterPro"/>
</dbReference>
<keyword evidence="5 8" id="KW-0418">Kinase</keyword>
<evidence type="ECO:0000256" key="1">
    <source>
        <dbReference type="ARBA" id="ARBA00000085"/>
    </source>
</evidence>
<dbReference type="FunFam" id="3.30.565.10:FF:000006">
    <property type="entry name" value="Sensor histidine kinase WalK"/>
    <property type="match status" value="1"/>
</dbReference>
<evidence type="ECO:0000256" key="4">
    <source>
        <dbReference type="ARBA" id="ARBA00022679"/>
    </source>
</evidence>
<evidence type="ECO:0000259" key="7">
    <source>
        <dbReference type="PROSITE" id="PS50109"/>
    </source>
</evidence>
<evidence type="ECO:0000313" key="8">
    <source>
        <dbReference type="EMBL" id="RKD91065.1"/>
    </source>
</evidence>
<keyword evidence="4" id="KW-0808">Transferase</keyword>
<proteinExistence type="predicted"/>
<dbReference type="Pfam" id="PF02518">
    <property type="entry name" value="HATPase_c"/>
    <property type="match status" value="1"/>
</dbReference>
<dbReference type="InterPro" id="IPR004358">
    <property type="entry name" value="Sig_transdc_His_kin-like_C"/>
</dbReference>
<protein>
    <recommendedName>
        <fullName evidence="2">histidine kinase</fullName>
        <ecNumber evidence="2">2.7.13.3</ecNumber>
    </recommendedName>
</protein>
<dbReference type="SUPFAM" id="SSF55874">
    <property type="entry name" value="ATPase domain of HSP90 chaperone/DNA topoisomerase II/histidine kinase"/>
    <property type="match status" value="1"/>
</dbReference>
<keyword evidence="6" id="KW-1133">Transmembrane helix</keyword>
<dbReference type="Proteomes" id="UP000283387">
    <property type="component" value="Unassembled WGS sequence"/>
</dbReference>
<dbReference type="GO" id="GO:0009927">
    <property type="term" value="F:histidine phosphotransfer kinase activity"/>
    <property type="evidence" value="ECO:0007669"/>
    <property type="project" value="TreeGrafter"/>
</dbReference>
<reference evidence="8 9" key="1">
    <citation type="submission" date="2018-09" db="EMBL/GenBank/DDBJ databases">
        <title>Genomic Encyclopedia of Archaeal and Bacterial Type Strains, Phase II (KMG-II): from individual species to whole genera.</title>
        <authorList>
            <person name="Goeker M."/>
        </authorList>
    </citation>
    <scope>NUCLEOTIDE SEQUENCE [LARGE SCALE GENOMIC DNA]</scope>
    <source>
        <strain evidence="8 9">DSM 27148</strain>
    </source>
</reference>
<dbReference type="InterPro" id="IPR036097">
    <property type="entry name" value="HisK_dim/P_sf"/>
</dbReference>
<dbReference type="InterPro" id="IPR036890">
    <property type="entry name" value="HATPase_C_sf"/>
</dbReference>
<feature type="transmembrane region" description="Helical" evidence="6">
    <location>
        <begin position="7"/>
        <end position="28"/>
    </location>
</feature>
<comment type="catalytic activity">
    <reaction evidence="1">
        <text>ATP + protein L-histidine = ADP + protein N-phospho-L-histidine.</text>
        <dbReference type="EC" id="2.7.13.3"/>
    </reaction>
</comment>
<accession>A0A419W6I9</accession>
<dbReference type="Gene3D" id="1.10.287.130">
    <property type="match status" value="1"/>
</dbReference>
<dbReference type="PROSITE" id="PS50109">
    <property type="entry name" value="HIS_KIN"/>
    <property type="match status" value="1"/>
</dbReference>
<evidence type="ECO:0000256" key="2">
    <source>
        <dbReference type="ARBA" id="ARBA00012438"/>
    </source>
</evidence>
<evidence type="ECO:0000256" key="3">
    <source>
        <dbReference type="ARBA" id="ARBA00022553"/>
    </source>
</evidence>
<dbReference type="CDD" id="cd00082">
    <property type="entry name" value="HisKA"/>
    <property type="match status" value="1"/>
</dbReference>
<keyword evidence="9" id="KW-1185">Reference proteome</keyword>
<dbReference type="PRINTS" id="PR00344">
    <property type="entry name" value="BCTRLSENSOR"/>
</dbReference>
<organism evidence="8 9">
    <name type="scientific">Mangrovibacterium diazotrophicum</name>
    <dbReference type="NCBI Taxonomy" id="1261403"/>
    <lineage>
        <taxon>Bacteria</taxon>
        <taxon>Pseudomonadati</taxon>
        <taxon>Bacteroidota</taxon>
        <taxon>Bacteroidia</taxon>
        <taxon>Marinilabiliales</taxon>
        <taxon>Prolixibacteraceae</taxon>
        <taxon>Mangrovibacterium</taxon>
    </lineage>
</organism>
<keyword evidence="6" id="KW-0472">Membrane</keyword>
<dbReference type="CDD" id="cd00075">
    <property type="entry name" value="HATPase"/>
    <property type="match status" value="1"/>
</dbReference>
<dbReference type="PANTHER" id="PTHR43047">
    <property type="entry name" value="TWO-COMPONENT HISTIDINE PROTEIN KINASE"/>
    <property type="match status" value="1"/>
</dbReference>
<dbReference type="SMART" id="SM00387">
    <property type="entry name" value="HATPase_c"/>
    <property type="match status" value="1"/>
</dbReference>
<evidence type="ECO:0000256" key="6">
    <source>
        <dbReference type="SAM" id="Phobius"/>
    </source>
</evidence>
<dbReference type="Pfam" id="PF05228">
    <property type="entry name" value="CHASE4"/>
    <property type="match status" value="1"/>
</dbReference>
<comment type="caution">
    <text evidence="8">The sequence shown here is derived from an EMBL/GenBank/DDBJ whole genome shotgun (WGS) entry which is preliminary data.</text>
</comment>
<dbReference type="SUPFAM" id="SSF47384">
    <property type="entry name" value="Homodimeric domain of signal transducing histidine kinase"/>
    <property type="match status" value="1"/>
</dbReference>
<feature type="domain" description="Histidine kinase" evidence="7">
    <location>
        <begin position="339"/>
        <end position="557"/>
    </location>
</feature>
<dbReference type="SMART" id="SM00388">
    <property type="entry name" value="HisKA"/>
    <property type="match status" value="1"/>
</dbReference>
<dbReference type="InterPro" id="IPR007892">
    <property type="entry name" value="CHASE4"/>
</dbReference>